<feature type="binding site" evidence="2">
    <location>
        <position position="15"/>
    </location>
    <ligand>
        <name>Mg(2+)</name>
        <dbReference type="ChEBI" id="CHEBI:18420"/>
    </ligand>
</feature>
<feature type="binding site" evidence="2">
    <location>
        <position position="97"/>
    </location>
    <ligand>
        <name>Mg(2+)</name>
        <dbReference type="ChEBI" id="CHEBI:18420"/>
    </ligand>
</feature>
<keyword evidence="2" id="KW-0460">Magnesium</keyword>
<dbReference type="GO" id="GO:0005524">
    <property type="term" value="F:ATP binding"/>
    <property type="evidence" value="ECO:0007669"/>
    <property type="project" value="UniProtKB-UniRule"/>
</dbReference>
<feature type="binding site" evidence="2">
    <location>
        <position position="35"/>
    </location>
    <ligand>
        <name>substrate</name>
    </ligand>
</feature>
<dbReference type="GO" id="GO:0009102">
    <property type="term" value="P:biotin biosynthetic process"/>
    <property type="evidence" value="ECO:0007669"/>
    <property type="project" value="UniProtKB-UniRule"/>
</dbReference>
<comment type="function">
    <text evidence="2">Catalyzes a mechanistically unusual reaction, the ATP-dependent insertion of CO2 between the N7 and N8 nitrogen atoms of 7,8-diaminopelargonic acid (DAPA, also called 7,8-diammoniononanoate) to form a ureido ring.</text>
</comment>
<protein>
    <recommendedName>
        <fullName evidence="2">ATP-dependent dethiobiotin synthetase BioD</fullName>
        <ecNumber evidence="2">6.3.3.3</ecNumber>
    </recommendedName>
    <alternativeName>
        <fullName evidence="2">DTB synthetase</fullName>
        <shortName evidence="2">DTBS</shortName>
    </alternativeName>
    <alternativeName>
        <fullName evidence="2">Dethiobiotin synthase</fullName>
    </alternativeName>
</protein>
<comment type="catalytic activity">
    <reaction evidence="2">
        <text>(7R,8S)-7,8-diammoniononanoate + CO2 + ATP = (4R,5S)-dethiobiotin + ADP + phosphate + 3 H(+)</text>
        <dbReference type="Rhea" id="RHEA:15805"/>
        <dbReference type="ChEBI" id="CHEBI:15378"/>
        <dbReference type="ChEBI" id="CHEBI:16526"/>
        <dbReference type="ChEBI" id="CHEBI:30616"/>
        <dbReference type="ChEBI" id="CHEBI:43474"/>
        <dbReference type="ChEBI" id="CHEBI:149469"/>
        <dbReference type="ChEBI" id="CHEBI:149473"/>
        <dbReference type="ChEBI" id="CHEBI:456216"/>
        <dbReference type="EC" id="6.3.3.3"/>
    </reaction>
</comment>
<comment type="similarity">
    <text evidence="2">Belongs to the dethiobiotin synthetase family.</text>
</comment>
<reference evidence="3 4" key="1">
    <citation type="submission" date="2014-09" db="EMBL/GenBank/DDBJ databases">
        <title>Sporocytophaga myxococcoides PG-01 genome sequencing.</title>
        <authorList>
            <person name="Liu L."/>
            <person name="Gao P.J."/>
            <person name="Chen G.J."/>
            <person name="Wang L.S."/>
        </authorList>
    </citation>
    <scope>NUCLEOTIDE SEQUENCE [LARGE SCALE GENOMIC DNA]</scope>
    <source>
        <strain evidence="3 4">PG-01</strain>
    </source>
</reference>
<comment type="cofactor">
    <cofactor evidence="2">
        <name>Mg(2+)</name>
        <dbReference type="ChEBI" id="CHEBI:18420"/>
    </cofactor>
</comment>
<dbReference type="Proteomes" id="UP000030185">
    <property type="component" value="Unassembled WGS sequence"/>
</dbReference>
<keyword evidence="2" id="KW-0479">Metal-binding</keyword>
<dbReference type="CDD" id="cd03109">
    <property type="entry name" value="DTBS"/>
    <property type="match status" value="1"/>
</dbReference>
<dbReference type="Gene3D" id="3.40.50.300">
    <property type="entry name" value="P-loop containing nucleotide triphosphate hydrolases"/>
    <property type="match status" value="1"/>
</dbReference>
<comment type="pathway">
    <text evidence="2">Cofactor biosynthesis; biotin biosynthesis; biotin from 7,8-diaminononanoate: step 1/2.</text>
</comment>
<keyword evidence="4" id="KW-1185">Reference proteome</keyword>
<comment type="caution">
    <text evidence="2">Lacks conserved residue(s) required for the propagation of feature annotation.</text>
</comment>
<evidence type="ECO:0000313" key="3">
    <source>
        <dbReference type="EMBL" id="GAL84229.1"/>
    </source>
</evidence>
<dbReference type="NCBIfam" id="TIGR00347">
    <property type="entry name" value="bioD"/>
    <property type="match status" value="1"/>
</dbReference>
<sequence>MNYFVTAINTDSGKTLVSAILTQALQADYWKPIQSGVERDADKVRDLINNNHSLIFNESYWFQTPASPHYAAEVENVTIDLDKILIPGNKGNNLVIEGAGGVLVPLNDTHFVIDLAVKFNSEIILVSNNYLGSINHTLLTINEIKRRGLSIKGIVFNGPRNESTEDFILKYSGLKCLLRINQEKEIDQFVVNKYAIELFNTWE</sequence>
<organism evidence="3 4">
    <name type="scientific">Sporocytophaga myxococcoides</name>
    <dbReference type="NCBI Taxonomy" id="153721"/>
    <lineage>
        <taxon>Bacteria</taxon>
        <taxon>Pseudomonadati</taxon>
        <taxon>Bacteroidota</taxon>
        <taxon>Cytophagia</taxon>
        <taxon>Cytophagales</taxon>
        <taxon>Cytophagaceae</taxon>
        <taxon>Sporocytophaga</taxon>
    </lineage>
</organism>
<feature type="binding site" evidence="2">
    <location>
        <position position="40"/>
    </location>
    <ligand>
        <name>ATP</name>
        <dbReference type="ChEBI" id="CHEBI:30616"/>
    </ligand>
</feature>
<name>A0A098LCW2_9BACT</name>
<proteinExistence type="inferred from homology"/>
<comment type="subunit">
    <text evidence="2">Homodimer.</text>
</comment>
<dbReference type="PIRSF" id="PIRSF006755">
    <property type="entry name" value="DTB_synth"/>
    <property type="match status" value="1"/>
</dbReference>
<keyword evidence="2" id="KW-0067">ATP-binding</keyword>
<dbReference type="GO" id="GO:0000287">
    <property type="term" value="F:magnesium ion binding"/>
    <property type="evidence" value="ECO:0007669"/>
    <property type="project" value="UniProtKB-UniRule"/>
</dbReference>
<keyword evidence="1 2" id="KW-0093">Biotin biosynthesis</keyword>
<dbReference type="EMBL" id="BBLT01000002">
    <property type="protein sequence ID" value="GAL84229.1"/>
    <property type="molecule type" value="Genomic_DNA"/>
</dbReference>
<feature type="binding site" evidence="2">
    <location>
        <position position="40"/>
    </location>
    <ligand>
        <name>Mg(2+)</name>
        <dbReference type="ChEBI" id="CHEBI:18420"/>
    </ligand>
</feature>
<dbReference type="UniPathway" id="UPA00078">
    <property type="reaction ID" value="UER00161"/>
</dbReference>
<evidence type="ECO:0000313" key="4">
    <source>
        <dbReference type="Proteomes" id="UP000030185"/>
    </source>
</evidence>
<feature type="binding site" evidence="2">
    <location>
        <begin position="97"/>
        <end position="100"/>
    </location>
    <ligand>
        <name>ATP</name>
        <dbReference type="ChEBI" id="CHEBI:30616"/>
    </ligand>
</feature>
<comment type="subcellular location">
    <subcellularLocation>
        <location evidence="2">Cytoplasm</location>
    </subcellularLocation>
</comment>
<dbReference type="OrthoDB" id="9802097at2"/>
<dbReference type="GO" id="GO:0004141">
    <property type="term" value="F:dethiobiotin synthase activity"/>
    <property type="evidence" value="ECO:0007669"/>
    <property type="project" value="UniProtKB-UniRule"/>
</dbReference>
<evidence type="ECO:0000256" key="2">
    <source>
        <dbReference type="HAMAP-Rule" id="MF_00336"/>
    </source>
</evidence>
<dbReference type="PANTHER" id="PTHR43210">
    <property type="entry name" value="DETHIOBIOTIN SYNTHETASE"/>
    <property type="match status" value="1"/>
</dbReference>
<dbReference type="Pfam" id="PF13500">
    <property type="entry name" value="AAA_26"/>
    <property type="match status" value="1"/>
</dbReference>
<keyword evidence="2" id="KW-0436">Ligase</keyword>
<feature type="active site" evidence="2">
    <location>
        <position position="31"/>
    </location>
</feature>
<dbReference type="InterPro" id="IPR027417">
    <property type="entry name" value="P-loop_NTPase"/>
</dbReference>
<dbReference type="STRING" id="153721.MYP_1457"/>
<dbReference type="PANTHER" id="PTHR43210:SF5">
    <property type="entry name" value="DETHIOBIOTIN SYNTHETASE"/>
    <property type="match status" value="1"/>
</dbReference>
<dbReference type="GO" id="GO:0005829">
    <property type="term" value="C:cytosol"/>
    <property type="evidence" value="ECO:0007669"/>
    <property type="project" value="TreeGrafter"/>
</dbReference>
<dbReference type="AlphaFoldDB" id="A0A098LCW2"/>
<dbReference type="SUPFAM" id="SSF52540">
    <property type="entry name" value="P-loop containing nucleoside triphosphate hydrolases"/>
    <property type="match status" value="1"/>
</dbReference>
<feature type="binding site" evidence="2">
    <location>
        <begin position="11"/>
        <end position="16"/>
    </location>
    <ligand>
        <name>ATP</name>
        <dbReference type="ChEBI" id="CHEBI:30616"/>
    </ligand>
</feature>
<feature type="binding site" evidence="2">
    <location>
        <position position="181"/>
    </location>
    <ligand>
        <name>ATP</name>
        <dbReference type="ChEBI" id="CHEBI:30616"/>
    </ligand>
</feature>
<dbReference type="RefSeq" id="WP_045460438.1">
    <property type="nucleotide sequence ID" value="NZ_BBLT01000002.1"/>
</dbReference>
<dbReference type="HAMAP" id="MF_00336">
    <property type="entry name" value="BioD"/>
    <property type="match status" value="1"/>
</dbReference>
<dbReference type="eggNOG" id="COG0132">
    <property type="taxonomic scope" value="Bacteria"/>
</dbReference>
<gene>
    <name evidence="2" type="primary">bioD</name>
    <name evidence="3" type="ORF">MYP_1457</name>
</gene>
<evidence type="ECO:0000256" key="1">
    <source>
        <dbReference type="ARBA" id="ARBA00022756"/>
    </source>
</evidence>
<dbReference type="EC" id="6.3.3.3" evidence="2"/>
<keyword evidence="2" id="KW-0963">Cytoplasm</keyword>
<accession>A0A098LCW2</accession>
<keyword evidence="2" id="KW-0547">Nucleotide-binding</keyword>
<dbReference type="InterPro" id="IPR004472">
    <property type="entry name" value="DTB_synth_BioD"/>
</dbReference>
<comment type="caution">
    <text evidence="3">The sequence shown here is derived from an EMBL/GenBank/DDBJ whole genome shotgun (WGS) entry which is preliminary data.</text>
</comment>